<evidence type="ECO:0000256" key="17">
    <source>
        <dbReference type="ARBA" id="ARBA00023134"/>
    </source>
</evidence>
<reference evidence="24" key="3">
    <citation type="submission" date="2025-09" db="UniProtKB">
        <authorList>
            <consortium name="Ensembl"/>
        </authorList>
    </citation>
    <scope>IDENTIFICATION</scope>
</reference>
<sequence>DGQGVTDTASNELSLFPPLLSSSSPPHLLSSLPPLLLTSSPLFLTPSPLFLLSSSPPLLSSSSPLLSSSCPLLLTSSPLFLLLLSSSPLLLSSLPPLLLTSSPLFLLSSSSPLLLSSSPPLSSSPLLSSPLFLLSSPPLLLTPSPPLLLSSPPLLSSLLSSLPPHPLSSLPHPLSSCPLLPSSPLLLTSSPLFLTPSPPVLSSSPPLLSSSPPLLPSSPYSFKMTAAPYNYSYIFKYIIIGDMGVGKSCLLHQFTEKKFMADCPHTIGVEFGTRIMEVHGQKVKLQIWDTAGQERFRAVTRSYYRGAAGALMVYDITRRSTYNHLSSWLTDARNLTNPNTVIILIGNKGDLEAQRDVTYEEAKQFAEENGLLFLEASAKTGENVEEAFLEAAKRIYQNIQDGSLDLNAAESGVQHKPSAPQGGRLNADSQPAKEGCSC</sequence>
<keyword evidence="12" id="KW-0967">Endosome</keyword>
<evidence type="ECO:0000256" key="19">
    <source>
        <dbReference type="ARBA" id="ARBA00023288"/>
    </source>
</evidence>
<keyword evidence="21" id="KW-0968">Cytoplasmic vesicle</keyword>
<dbReference type="GO" id="GO:0006895">
    <property type="term" value="P:Golgi to endosome transport"/>
    <property type="evidence" value="ECO:0007669"/>
    <property type="project" value="InterPro"/>
</dbReference>
<dbReference type="InterPro" id="IPR030702">
    <property type="entry name" value="Rab14"/>
</dbReference>
<proteinExistence type="inferred from homology"/>
<dbReference type="PRINTS" id="PR00449">
    <property type="entry name" value="RASTRNSFRMNG"/>
</dbReference>
<evidence type="ECO:0000256" key="22">
    <source>
        <dbReference type="ARBA" id="ARBA00047660"/>
    </source>
</evidence>
<evidence type="ECO:0000256" key="3">
    <source>
        <dbReference type="ARBA" id="ARBA00004262"/>
    </source>
</evidence>
<dbReference type="GO" id="GO:0090382">
    <property type="term" value="P:phagosome maturation"/>
    <property type="evidence" value="ECO:0007669"/>
    <property type="project" value="InterPro"/>
</dbReference>
<accession>A0A665VKB6</accession>
<dbReference type="SMART" id="SM00176">
    <property type="entry name" value="RAN"/>
    <property type="match status" value="1"/>
</dbReference>
<keyword evidence="25" id="KW-1185">Reference proteome</keyword>
<dbReference type="SMART" id="SM00174">
    <property type="entry name" value="RHO"/>
    <property type="match status" value="1"/>
</dbReference>
<dbReference type="InterPro" id="IPR027417">
    <property type="entry name" value="P-loop_NTPase"/>
</dbReference>
<feature type="region of interest" description="Disordered" evidence="23">
    <location>
        <begin position="410"/>
        <end position="438"/>
    </location>
</feature>
<keyword evidence="20" id="KW-0636">Prenylation</keyword>
<evidence type="ECO:0000256" key="10">
    <source>
        <dbReference type="ARBA" id="ARBA00022481"/>
    </source>
</evidence>
<dbReference type="GO" id="GO:0042742">
    <property type="term" value="P:defense response to bacterium"/>
    <property type="evidence" value="ECO:0007669"/>
    <property type="project" value="InterPro"/>
</dbReference>
<dbReference type="AlphaFoldDB" id="A0A665VKB6"/>
<dbReference type="SMART" id="SM00175">
    <property type="entry name" value="RAB"/>
    <property type="match status" value="1"/>
</dbReference>
<evidence type="ECO:0000256" key="18">
    <source>
        <dbReference type="ARBA" id="ARBA00023136"/>
    </source>
</evidence>
<evidence type="ECO:0000256" key="6">
    <source>
        <dbReference type="ARBA" id="ARBA00006270"/>
    </source>
</evidence>
<dbReference type="EC" id="3.6.5.2" evidence="7"/>
<dbReference type="Ensembl" id="ENSENLT00000033054.1">
    <property type="protein sequence ID" value="ENSENLP00000032138.1"/>
    <property type="gene ID" value="ENSENLG00000014208.1"/>
</dbReference>
<dbReference type="PROSITE" id="PS51420">
    <property type="entry name" value="RHO"/>
    <property type="match status" value="1"/>
</dbReference>
<comment type="cofactor">
    <cofactor evidence="1">
        <name>Mg(2+)</name>
        <dbReference type="ChEBI" id="CHEBI:18420"/>
    </cofactor>
</comment>
<keyword evidence="11" id="KW-0547">Nucleotide-binding</keyword>
<keyword evidence="9" id="KW-0813">Transport</keyword>
<keyword evidence="14" id="KW-0653">Protein transport</keyword>
<dbReference type="GO" id="GO:0031901">
    <property type="term" value="C:early endosome membrane"/>
    <property type="evidence" value="ECO:0007669"/>
    <property type="project" value="UniProtKB-SubCell"/>
</dbReference>
<keyword evidence="19" id="KW-0449">Lipoprotein</keyword>
<evidence type="ECO:0000256" key="15">
    <source>
        <dbReference type="ARBA" id="ARBA00022990"/>
    </source>
</evidence>
<dbReference type="GO" id="GO:0045335">
    <property type="term" value="C:phagocytic vesicle"/>
    <property type="evidence" value="ECO:0007669"/>
    <property type="project" value="UniProtKB-SubCell"/>
</dbReference>
<evidence type="ECO:0000256" key="8">
    <source>
        <dbReference type="ARBA" id="ARBA00014884"/>
    </source>
</evidence>
<dbReference type="GO" id="GO:0015031">
    <property type="term" value="P:protein transport"/>
    <property type="evidence" value="ECO:0007669"/>
    <property type="project" value="UniProtKB-KW"/>
</dbReference>
<keyword evidence="18" id="KW-0472">Membrane</keyword>
<reference evidence="24" key="2">
    <citation type="submission" date="2025-08" db="UniProtKB">
        <authorList>
            <consortium name="Ensembl"/>
        </authorList>
    </citation>
    <scope>IDENTIFICATION</scope>
</reference>
<dbReference type="InterPro" id="IPR001806">
    <property type="entry name" value="Small_GTPase"/>
</dbReference>
<dbReference type="PROSITE" id="PS51419">
    <property type="entry name" value="RAB"/>
    <property type="match status" value="1"/>
</dbReference>
<evidence type="ECO:0000256" key="13">
    <source>
        <dbReference type="ARBA" id="ARBA00022801"/>
    </source>
</evidence>
<evidence type="ECO:0000256" key="20">
    <source>
        <dbReference type="ARBA" id="ARBA00023289"/>
    </source>
</evidence>
<dbReference type="GO" id="GO:0005802">
    <property type="term" value="C:trans-Golgi network"/>
    <property type="evidence" value="ECO:0007669"/>
    <property type="project" value="InterPro"/>
</dbReference>
<dbReference type="FunFam" id="3.40.50.300:FF:000344">
    <property type="entry name" value="Ras-related protein Rab-14"/>
    <property type="match status" value="1"/>
</dbReference>
<dbReference type="InterPro" id="IPR050209">
    <property type="entry name" value="Rab_GTPases_membrane_traffic"/>
</dbReference>
<keyword evidence="16" id="KW-0333">Golgi apparatus</keyword>
<dbReference type="Gene3D" id="3.40.50.300">
    <property type="entry name" value="P-loop containing nucleotide triphosphate hydrolases"/>
    <property type="match status" value="1"/>
</dbReference>
<keyword evidence="17" id="KW-0342">GTP-binding</keyword>
<keyword evidence="13" id="KW-0378">Hydrolase</keyword>
<dbReference type="PANTHER" id="PTHR47979">
    <property type="entry name" value="DRAB11-RELATED"/>
    <property type="match status" value="1"/>
</dbReference>
<dbReference type="Pfam" id="PF00071">
    <property type="entry name" value="Ras"/>
    <property type="match status" value="1"/>
</dbReference>
<evidence type="ECO:0000256" key="2">
    <source>
        <dbReference type="ARBA" id="ARBA00004172"/>
    </source>
</evidence>
<dbReference type="GO" id="GO:0032456">
    <property type="term" value="P:endocytic recycling"/>
    <property type="evidence" value="ECO:0007669"/>
    <property type="project" value="InterPro"/>
</dbReference>
<evidence type="ECO:0000256" key="5">
    <source>
        <dbReference type="ARBA" id="ARBA00004438"/>
    </source>
</evidence>
<evidence type="ECO:0000313" key="25">
    <source>
        <dbReference type="Proteomes" id="UP000472264"/>
    </source>
</evidence>
<organism evidence="24 25">
    <name type="scientific">Echeneis naucrates</name>
    <name type="common">Live sharksucker</name>
    <dbReference type="NCBI Taxonomy" id="173247"/>
    <lineage>
        <taxon>Eukaryota</taxon>
        <taxon>Metazoa</taxon>
        <taxon>Chordata</taxon>
        <taxon>Craniata</taxon>
        <taxon>Vertebrata</taxon>
        <taxon>Euteleostomi</taxon>
        <taxon>Actinopterygii</taxon>
        <taxon>Neopterygii</taxon>
        <taxon>Teleostei</taxon>
        <taxon>Neoteleostei</taxon>
        <taxon>Acanthomorphata</taxon>
        <taxon>Carangaria</taxon>
        <taxon>Carangiformes</taxon>
        <taxon>Echeneidae</taxon>
        <taxon>Echeneis</taxon>
    </lineage>
</organism>
<keyword evidence="10" id="KW-0488">Methylation</keyword>
<reference evidence="24" key="1">
    <citation type="submission" date="2021-04" db="EMBL/GenBank/DDBJ databases">
        <authorList>
            <consortium name="Wellcome Sanger Institute Data Sharing"/>
        </authorList>
    </citation>
    <scope>NUCLEOTIDE SEQUENCE [LARGE SCALE GENOMIC DNA]</scope>
</reference>
<evidence type="ECO:0000256" key="7">
    <source>
        <dbReference type="ARBA" id="ARBA00011984"/>
    </source>
</evidence>
<evidence type="ECO:0000256" key="16">
    <source>
        <dbReference type="ARBA" id="ARBA00023034"/>
    </source>
</evidence>
<dbReference type="GO" id="GO:0005525">
    <property type="term" value="F:GTP binding"/>
    <property type="evidence" value="ECO:0007669"/>
    <property type="project" value="UniProtKB-KW"/>
</dbReference>
<dbReference type="Proteomes" id="UP000472264">
    <property type="component" value="Chromosome 9"/>
</dbReference>
<gene>
    <name evidence="24" type="primary">LOC115048315</name>
</gene>
<dbReference type="InterPro" id="IPR005225">
    <property type="entry name" value="Small_GTP-bd"/>
</dbReference>
<dbReference type="NCBIfam" id="TIGR00231">
    <property type="entry name" value="small_GTP"/>
    <property type="match status" value="1"/>
</dbReference>
<name>A0A665VKB6_ECHNA</name>
<dbReference type="GO" id="GO:0005829">
    <property type="term" value="C:cytosol"/>
    <property type="evidence" value="ECO:0007669"/>
    <property type="project" value="GOC"/>
</dbReference>
<keyword evidence="15" id="KW-0007">Acetylation</keyword>
<evidence type="ECO:0000256" key="9">
    <source>
        <dbReference type="ARBA" id="ARBA00022448"/>
    </source>
</evidence>
<dbReference type="SMART" id="SM00173">
    <property type="entry name" value="RAS"/>
    <property type="match status" value="1"/>
</dbReference>
<comment type="similarity">
    <text evidence="6">Belongs to the small GTPase superfamily. Rab family.</text>
</comment>
<evidence type="ECO:0000256" key="11">
    <source>
        <dbReference type="ARBA" id="ARBA00022741"/>
    </source>
</evidence>
<dbReference type="CDD" id="cd04122">
    <property type="entry name" value="Rab14"/>
    <property type="match status" value="1"/>
</dbReference>
<dbReference type="PROSITE" id="PS51421">
    <property type="entry name" value="RAS"/>
    <property type="match status" value="1"/>
</dbReference>
<dbReference type="InParanoid" id="A0A665VKB6"/>
<evidence type="ECO:0000256" key="1">
    <source>
        <dbReference type="ARBA" id="ARBA00001946"/>
    </source>
</evidence>
<dbReference type="GO" id="GO:0003925">
    <property type="term" value="F:G protein activity"/>
    <property type="evidence" value="ECO:0007669"/>
    <property type="project" value="UniProtKB-EC"/>
</dbReference>
<evidence type="ECO:0000313" key="24">
    <source>
        <dbReference type="Ensembl" id="ENSENLP00000032138.1"/>
    </source>
</evidence>
<dbReference type="GO" id="GO:0055037">
    <property type="term" value="C:recycling endosome"/>
    <property type="evidence" value="ECO:0007669"/>
    <property type="project" value="UniProtKB-SubCell"/>
</dbReference>
<evidence type="ECO:0000256" key="21">
    <source>
        <dbReference type="ARBA" id="ARBA00023329"/>
    </source>
</evidence>
<comment type="catalytic activity">
    <reaction evidence="22">
        <text>GTP + H2O = GDP + phosphate + H(+)</text>
        <dbReference type="Rhea" id="RHEA:19669"/>
        <dbReference type="ChEBI" id="CHEBI:15377"/>
        <dbReference type="ChEBI" id="CHEBI:15378"/>
        <dbReference type="ChEBI" id="CHEBI:37565"/>
        <dbReference type="ChEBI" id="CHEBI:43474"/>
        <dbReference type="ChEBI" id="CHEBI:58189"/>
        <dbReference type="EC" id="3.6.5.2"/>
    </reaction>
    <physiologicalReaction direction="left-to-right" evidence="22">
        <dbReference type="Rhea" id="RHEA:19670"/>
    </physiologicalReaction>
</comment>
<evidence type="ECO:0000256" key="4">
    <source>
        <dbReference type="ARBA" id="ARBA00004387"/>
    </source>
</evidence>
<protein>
    <recommendedName>
        <fullName evidence="8">Ras-related protein Rab-14</fullName>
        <ecNumber evidence="7">3.6.5.2</ecNumber>
    </recommendedName>
</protein>
<comment type="subcellular location">
    <subcellularLocation>
        <location evidence="3">Cytoplasmic vesicle</location>
        <location evidence="3">Phagosome</location>
    </subcellularLocation>
    <subcellularLocation>
        <location evidence="5">Early endosome membrane</location>
        <topology evidence="5">Lipid-anchor</topology>
        <orientation evidence="5">Cytoplasmic side</orientation>
    </subcellularLocation>
    <subcellularLocation>
        <location evidence="4">Golgi apparatus</location>
        <location evidence="4">trans-Golgi network membrane</location>
        <topology evidence="4">Lipid-anchor</topology>
        <orientation evidence="4">Cytoplasmic side</orientation>
    </subcellularLocation>
    <subcellularLocation>
        <location evidence="2">Recycling endosome</location>
    </subcellularLocation>
</comment>
<dbReference type="SUPFAM" id="SSF52540">
    <property type="entry name" value="P-loop containing nucleoside triphosphate hydrolases"/>
    <property type="match status" value="1"/>
</dbReference>
<evidence type="ECO:0000256" key="23">
    <source>
        <dbReference type="SAM" id="MobiDB-lite"/>
    </source>
</evidence>
<dbReference type="OMA" id="GAMQMRT"/>
<evidence type="ECO:0000256" key="12">
    <source>
        <dbReference type="ARBA" id="ARBA00022753"/>
    </source>
</evidence>
<evidence type="ECO:0000256" key="14">
    <source>
        <dbReference type="ARBA" id="ARBA00022927"/>
    </source>
</evidence>